<comment type="similarity">
    <text evidence="3">Belongs to the arginase family.</text>
</comment>
<evidence type="ECO:0000256" key="3">
    <source>
        <dbReference type="PROSITE-ProRule" id="PRU00742"/>
    </source>
</evidence>
<dbReference type="InterPro" id="IPR006035">
    <property type="entry name" value="Ureohydrolase"/>
</dbReference>
<dbReference type="CDD" id="cd09990">
    <property type="entry name" value="Agmatinase-like"/>
    <property type="match status" value="1"/>
</dbReference>
<keyword evidence="2" id="KW-0378">Hydrolase</keyword>
<evidence type="ECO:0000256" key="2">
    <source>
        <dbReference type="ARBA" id="ARBA00022801"/>
    </source>
</evidence>
<evidence type="ECO:0000313" key="4">
    <source>
        <dbReference type="EMBL" id="MFC5819136.1"/>
    </source>
</evidence>
<keyword evidence="5" id="KW-1185">Reference proteome</keyword>
<dbReference type="PANTHER" id="PTHR11358:SF26">
    <property type="entry name" value="GUANIDINO ACID HYDROLASE, MITOCHONDRIAL"/>
    <property type="match status" value="1"/>
</dbReference>
<reference evidence="5" key="1">
    <citation type="journal article" date="2019" name="Int. J. Syst. Evol. Microbiol.">
        <title>The Global Catalogue of Microorganisms (GCM) 10K type strain sequencing project: providing services to taxonomists for standard genome sequencing and annotation.</title>
        <authorList>
            <consortium name="The Broad Institute Genomics Platform"/>
            <consortium name="The Broad Institute Genome Sequencing Center for Infectious Disease"/>
            <person name="Wu L."/>
            <person name="Ma J."/>
        </authorList>
    </citation>
    <scope>NUCLEOTIDE SEQUENCE [LARGE SCALE GENOMIC DNA]</scope>
    <source>
        <strain evidence="5">CGMCC 4.7106</strain>
    </source>
</reference>
<accession>A0ABW1C0L7</accession>
<sequence>MTAREEWLRAHEVTHLKEPGIVLNGKFEDRFEPRVWNWLRPWDFDSSFDVGLVGVGLSTTSILPTSCFAAPDALRLSTPSFTTYSPDFDVDLASMTARDLGDIAVPVLDQYEGLQRIEDTMSALWRASGDSFLVLIGGDHAITAPAARAFARTHPGQKLGLIHFDAHNDVRVMDHGPTNGTPIRQLLESGLPFSGKNLVQVGIHGFMNASYYKRWVEGHGGTIITGRQVRRAGIDAVIEQMVQVAGDGTDAIYVTVDVDVLELGYATGTGAATPEGLHPVDLYEALYALGQHPKVAAIDFVEHDPARDVSTMTGRTMTGGLLSFLAGLFLRRNDGWRGYDPTPITDD</sequence>
<dbReference type="EMBL" id="JBHSNW010000017">
    <property type="protein sequence ID" value="MFC5819136.1"/>
    <property type="molecule type" value="Genomic_DNA"/>
</dbReference>
<evidence type="ECO:0000313" key="5">
    <source>
        <dbReference type="Proteomes" id="UP001596096"/>
    </source>
</evidence>
<dbReference type="PROSITE" id="PS51409">
    <property type="entry name" value="ARGINASE_2"/>
    <property type="match status" value="1"/>
</dbReference>
<keyword evidence="1" id="KW-0479">Metal-binding</keyword>
<gene>
    <name evidence="4" type="ORF">ACFPUY_28905</name>
</gene>
<evidence type="ECO:0000256" key="1">
    <source>
        <dbReference type="ARBA" id="ARBA00022723"/>
    </source>
</evidence>
<dbReference type="Proteomes" id="UP001596096">
    <property type="component" value="Unassembled WGS sequence"/>
</dbReference>
<dbReference type="RefSeq" id="WP_219546252.1">
    <property type="nucleotide sequence ID" value="NZ_JAHKRN010000022.1"/>
</dbReference>
<proteinExistence type="inferred from homology"/>
<dbReference type="PANTHER" id="PTHR11358">
    <property type="entry name" value="ARGINASE/AGMATINASE"/>
    <property type="match status" value="1"/>
</dbReference>
<organism evidence="4 5">
    <name type="scientific">Nonomuraea harbinensis</name>
    <dbReference type="NCBI Taxonomy" id="1286938"/>
    <lineage>
        <taxon>Bacteria</taxon>
        <taxon>Bacillati</taxon>
        <taxon>Actinomycetota</taxon>
        <taxon>Actinomycetes</taxon>
        <taxon>Streptosporangiales</taxon>
        <taxon>Streptosporangiaceae</taxon>
        <taxon>Nonomuraea</taxon>
    </lineage>
</organism>
<name>A0ABW1C0L7_9ACTN</name>
<dbReference type="Pfam" id="PF00491">
    <property type="entry name" value="Arginase"/>
    <property type="match status" value="1"/>
</dbReference>
<protein>
    <submittedName>
        <fullName evidence="4">Agmatinase family protein</fullName>
    </submittedName>
</protein>
<comment type="caution">
    <text evidence="4">The sequence shown here is derived from an EMBL/GenBank/DDBJ whole genome shotgun (WGS) entry which is preliminary data.</text>
</comment>